<dbReference type="GO" id="GO:0008270">
    <property type="term" value="F:zinc ion binding"/>
    <property type="evidence" value="ECO:0007669"/>
    <property type="project" value="UniProtKB-KW"/>
</dbReference>
<evidence type="ECO:0000313" key="9">
    <source>
        <dbReference type="RefSeq" id="XP_022289186.1"/>
    </source>
</evidence>
<dbReference type="SUPFAM" id="SSF57667">
    <property type="entry name" value="beta-beta-alpha zinc fingers"/>
    <property type="match status" value="2"/>
</dbReference>
<evidence type="ECO:0000256" key="1">
    <source>
        <dbReference type="ARBA" id="ARBA00022723"/>
    </source>
</evidence>
<feature type="region of interest" description="Disordered" evidence="6">
    <location>
        <begin position="367"/>
        <end position="395"/>
    </location>
</feature>
<dbReference type="PROSITE" id="PS00028">
    <property type="entry name" value="ZINC_FINGER_C2H2_1"/>
    <property type="match status" value="6"/>
</dbReference>
<reference evidence="9" key="2">
    <citation type="submission" date="2025-04" db="UniProtKB">
        <authorList>
            <consortium name="RefSeq"/>
        </authorList>
    </citation>
    <scope>IDENTIFICATION</scope>
    <source>
        <tissue evidence="9">Whole sample</tissue>
    </source>
</reference>
<dbReference type="KEGG" id="cvn:111101139"/>
<evidence type="ECO:0000256" key="5">
    <source>
        <dbReference type="PROSITE-ProRule" id="PRU00042"/>
    </source>
</evidence>
<reference evidence="8" key="1">
    <citation type="submission" date="2024-06" db="UniProtKB">
        <authorList>
            <consortium name="RefSeq"/>
        </authorList>
    </citation>
    <scope>NUCLEOTIDE SEQUENCE [LARGE SCALE GENOMIC DNA]</scope>
    <source>
        <tissue evidence="10">Whole sample</tissue>
    </source>
</reference>
<keyword evidence="1" id="KW-0479">Metal-binding</keyword>
<evidence type="ECO:0000256" key="6">
    <source>
        <dbReference type="SAM" id="MobiDB-lite"/>
    </source>
</evidence>
<accession>A0A8B8ACH9</accession>
<feature type="compositionally biased region" description="Basic and acidic residues" evidence="6">
    <location>
        <begin position="175"/>
        <end position="186"/>
    </location>
</feature>
<evidence type="ECO:0000313" key="8">
    <source>
        <dbReference type="Proteomes" id="UP000694844"/>
    </source>
</evidence>
<dbReference type="InterPro" id="IPR013087">
    <property type="entry name" value="Znf_C2H2_type"/>
</dbReference>
<gene>
    <name evidence="9 10" type="primary">LOC111101139</name>
</gene>
<evidence type="ECO:0000256" key="2">
    <source>
        <dbReference type="ARBA" id="ARBA00022737"/>
    </source>
</evidence>
<feature type="compositionally biased region" description="Polar residues" evidence="6">
    <location>
        <begin position="378"/>
        <end position="395"/>
    </location>
</feature>
<dbReference type="InterPro" id="IPR003604">
    <property type="entry name" value="Matrin/U1-like-C_Znf_C2H2"/>
</dbReference>
<dbReference type="Gene3D" id="3.30.160.60">
    <property type="entry name" value="Classic Zinc Finger"/>
    <property type="match status" value="4"/>
</dbReference>
<dbReference type="OrthoDB" id="6077919at2759"/>
<dbReference type="GeneID" id="111101139"/>
<dbReference type="InterPro" id="IPR036236">
    <property type="entry name" value="Znf_C2H2_sf"/>
</dbReference>
<feature type="domain" description="C2H2-type" evidence="7">
    <location>
        <begin position="1178"/>
        <end position="1206"/>
    </location>
</feature>
<feature type="region of interest" description="Disordered" evidence="6">
    <location>
        <begin position="145"/>
        <end position="254"/>
    </location>
</feature>
<sequence length="1743" mass="195946">MAKNGVQTIDEAWRTQMETLCASFQKSQGEMIIVARQPPYPLFACCTTKVRRQMMRHFSTFRECLKISKHLGSPSVKPCCLCFNIPEKEDVRDCEAEDVWSALGIKVLRGGKVCVDCSDNLHKFLYFKKKITEIHLKKKLPKKSKSDIATQSSVRNKVSKGFRGQEGVGGQVVKESVEGQEHHSEVDTLFVEMTDSTEEGDQNEDKSYNQKKNSQSRDTTVQSEAKSLLDIKKKTISKEKSRKHSKDKTAEGASTTCITSTMTVSSVGPGVMKSETNANNRALAESVITAQTLNKTTSETCQPLLAISDVRSLRSGGDSKTNSQFPGISKSLISSSQDQSMLSFRVNMGRLGPVDIQATPVLRAPISSTVPPNKMATPPTTNIKTEVGSTPTPQETPHSMVMFGDSKGHYLVQQPPSTKGFSQLAKSEVIQQPPLIGSVPPANNEVIIQPPPFESAMLANNQVLIQPPAMFPQIRGALMLAPKVGGAALLAPGGGATALPAPGGRATALPAPISSSSSKMQKTTSYVPIQSKKPQSPGTLPAPQENSVCSPSITKSVNPTLIPVSPKLSNLEESKEKAVVAFKNAVLSQVAPLPSPMPSAFILALPKSLETSTPNIQIITNPTSTYQSKTTTPLVVPSTAKKLAEQGLMGLMPLKVNDVSSKYSPQGHSSAASLQTVVPPHVTTEQENPSSHGNSSFIKIGKMTYQLEVKNNQQLFVPSLPQLTDKPSSSFKENNFFDSRKRKLTFPNPEKVYVKRMKSVSPQFTNAECFESESDPEEIEVGEDRRVARLEEEVTSPAPIPSSHDHDYTLRQGETSFVRCKYCVFRASYWKTMAGHMRKHHLKRYCIKCNNFLKYSFVGHTCKRNAQSKSRTHVCLVCSKLNDNAVNLYKHYQEHHETEIEQEGHCHSLYSSVRPQNIFICKGCLRVELSEHNMLCHVKKEHMCDGEEDPNSQLLQKNEPVCVCPVCWLHFPEKKFLDFHIEVFHIEKLGTGLVCHLCSKCFTSKSDLIDHYSTHWCDIKYRCGICRQQLDPMSSLEELRSHRNALHPTNSLSPRLLCPIENCEKTFQEDIEFLQHITQHELKNKFTQKCSKCVFTATSTTLMTKHEDRFHYEPDKRCTVCMKRLKTPEALTAHMDRHINKRKPEQFICEQCGKLSSQLRLHNQHMKKHKNPEKPKLLYCQVCGKKYTWSRNLSLHILRRHPEVKQDRLPEQFPCIYCDYVTFRSLSIHHHMMSHKKLKPYMCKFCEKCFREKEKYTIHLKQHKEGRIHRIFRCFVCHLDREGVEMRNHLNTESHKLNCQLGGLNFEDYNKDLLQLFPSKVTSTWLERKIYAEKSLKAECGRVHEEHCKRAKGQMEGEERSYTVYTPEGEELLIELPAKHQQCPECGLLFKTNEQLAEHKESVRNLELATIRNEFHCQVCDIYLFGRLSVAEHARCQHHVDMCRDRGVRPEDILDINKIPRNYYDRYKKEDKTSGYKCKVCDVFFITKKSKIAHISKPGHVEKCQELGLDPADGDRFEDNSHKKKMLKKKKQDRPKPMKKPKVKGEKTINRLVKKLFTINLLGVEVPRNIAFSCLVCDITVSNRVQAIDHLHTPRHIVNCEDKGTLSGPGNLCLQLKMEDYASVVGKTVSQVLGLPSDAVFPLNDQEKTSYRNQIQEAEAASGGKTKKIKGGKKSAQKCIPVNVDPQPLLSPGATGGGTSQITSASTLLQSLVQLSTDTSVSENLVQPSMSSSNVAIPVSLYQ</sequence>
<organism evidence="8 9">
    <name type="scientific">Crassostrea virginica</name>
    <name type="common">Eastern oyster</name>
    <dbReference type="NCBI Taxonomy" id="6565"/>
    <lineage>
        <taxon>Eukaryota</taxon>
        <taxon>Metazoa</taxon>
        <taxon>Spiralia</taxon>
        <taxon>Lophotrochozoa</taxon>
        <taxon>Mollusca</taxon>
        <taxon>Bivalvia</taxon>
        <taxon>Autobranchia</taxon>
        <taxon>Pteriomorphia</taxon>
        <taxon>Ostreida</taxon>
        <taxon>Ostreoidea</taxon>
        <taxon>Ostreidae</taxon>
        <taxon>Crassostrea</taxon>
    </lineage>
</organism>
<dbReference type="PROSITE" id="PS50157">
    <property type="entry name" value="ZINC_FINGER_C2H2_2"/>
    <property type="match status" value="5"/>
</dbReference>
<feature type="region of interest" description="Disordered" evidence="6">
    <location>
        <begin position="1513"/>
        <end position="1544"/>
    </location>
</feature>
<feature type="region of interest" description="Disordered" evidence="6">
    <location>
        <begin position="528"/>
        <end position="547"/>
    </location>
</feature>
<dbReference type="SMART" id="SM00355">
    <property type="entry name" value="ZnF_C2H2"/>
    <property type="match status" value="18"/>
</dbReference>
<dbReference type="RefSeq" id="XP_022289193.1">
    <property type="nucleotide sequence ID" value="XM_022433485.1"/>
</dbReference>
<protein>
    <submittedName>
        <fullName evidence="9 10">Uncharacterized protein LOC111101139 isoform X1</fullName>
    </submittedName>
</protein>
<feature type="compositionally biased region" description="Basic residues" evidence="6">
    <location>
        <begin position="1522"/>
        <end position="1542"/>
    </location>
</feature>
<evidence type="ECO:0000256" key="4">
    <source>
        <dbReference type="ARBA" id="ARBA00022833"/>
    </source>
</evidence>
<dbReference type="RefSeq" id="XP_022289186.1">
    <property type="nucleotide sequence ID" value="XM_022433478.1"/>
</dbReference>
<keyword evidence="3 5" id="KW-0863">Zinc-finger</keyword>
<feature type="compositionally biased region" description="Basic and acidic residues" evidence="6">
    <location>
        <begin position="227"/>
        <end position="239"/>
    </location>
</feature>
<proteinExistence type="predicted"/>
<dbReference type="SMART" id="SM00451">
    <property type="entry name" value="ZnF_U1"/>
    <property type="match status" value="3"/>
</dbReference>
<dbReference type="PANTHER" id="PTHR24379">
    <property type="entry name" value="KRAB AND ZINC FINGER DOMAIN-CONTAINING"/>
    <property type="match status" value="1"/>
</dbReference>
<evidence type="ECO:0000259" key="7">
    <source>
        <dbReference type="PROSITE" id="PS50157"/>
    </source>
</evidence>
<keyword evidence="8" id="KW-1185">Reference proteome</keyword>
<evidence type="ECO:0000313" key="10">
    <source>
        <dbReference type="RefSeq" id="XP_022289193.1"/>
    </source>
</evidence>
<feature type="domain" description="C2H2-type" evidence="7">
    <location>
        <begin position="1241"/>
        <end position="1268"/>
    </location>
</feature>
<keyword evidence="4" id="KW-0862">Zinc</keyword>
<evidence type="ECO:0000256" key="3">
    <source>
        <dbReference type="ARBA" id="ARBA00022771"/>
    </source>
</evidence>
<keyword evidence="2" id="KW-0677">Repeat</keyword>
<dbReference type="PANTHER" id="PTHR24379:SF121">
    <property type="entry name" value="C2H2-TYPE DOMAIN-CONTAINING PROTEIN"/>
    <property type="match status" value="1"/>
</dbReference>
<feature type="compositionally biased region" description="Polar residues" evidence="6">
    <location>
        <begin position="147"/>
        <end position="156"/>
    </location>
</feature>
<feature type="domain" description="C2H2-type" evidence="7">
    <location>
        <begin position="993"/>
        <end position="1015"/>
    </location>
</feature>
<feature type="compositionally biased region" description="Polar residues" evidence="6">
    <location>
        <begin position="210"/>
        <end position="225"/>
    </location>
</feature>
<name>A0A8B8ACH9_CRAVI</name>
<feature type="domain" description="C2H2-type" evidence="7">
    <location>
        <begin position="1147"/>
        <end position="1174"/>
    </location>
</feature>
<dbReference type="GO" id="GO:0003676">
    <property type="term" value="F:nucleic acid binding"/>
    <property type="evidence" value="ECO:0007669"/>
    <property type="project" value="InterPro"/>
</dbReference>
<dbReference type="Proteomes" id="UP000694844">
    <property type="component" value="Chromosome 1"/>
</dbReference>
<feature type="domain" description="C2H2-type" evidence="7">
    <location>
        <begin position="1116"/>
        <end position="1143"/>
    </location>
</feature>